<dbReference type="AlphaFoldDB" id="A0A5K7YB88"/>
<evidence type="ECO:0000259" key="1">
    <source>
        <dbReference type="SMART" id="SM00746"/>
    </source>
</evidence>
<name>A0A5K7YB88_9BACT</name>
<protein>
    <recommendedName>
        <fullName evidence="1">TRASH domain-containing protein</fullName>
    </recommendedName>
</protein>
<gene>
    <name evidence="2" type="ORF">DSCA_00960</name>
</gene>
<evidence type="ECO:0000313" key="3">
    <source>
        <dbReference type="Proteomes" id="UP000427906"/>
    </source>
</evidence>
<dbReference type="Proteomes" id="UP000427906">
    <property type="component" value="Chromosome"/>
</dbReference>
<dbReference type="KEGG" id="dalk:DSCA_00960"/>
<proteinExistence type="predicted"/>
<dbReference type="Pfam" id="PF04945">
    <property type="entry name" value="YHS"/>
    <property type="match status" value="1"/>
</dbReference>
<dbReference type="OrthoDB" id="3078737at2"/>
<sequence>MKLLLLLIIVYLVYRAGKSWLVRTLQSGNQSGSPNARIDDVMVQDPVCGIYFPQREGVMLRHGGQTHVFCSEACRDRFLEAQKEK</sequence>
<feature type="domain" description="TRASH" evidence="1">
    <location>
        <begin position="45"/>
        <end position="82"/>
    </location>
</feature>
<dbReference type="SMART" id="SM00746">
    <property type="entry name" value="TRASH"/>
    <property type="match status" value="1"/>
</dbReference>
<dbReference type="InterPro" id="IPR011017">
    <property type="entry name" value="TRASH_dom"/>
</dbReference>
<accession>A0A5K7YB88</accession>
<dbReference type="EMBL" id="AP021874">
    <property type="protein sequence ID" value="BBO66166.1"/>
    <property type="molecule type" value="Genomic_DNA"/>
</dbReference>
<evidence type="ECO:0000313" key="2">
    <source>
        <dbReference type="EMBL" id="BBO66166.1"/>
    </source>
</evidence>
<organism evidence="2 3">
    <name type="scientific">Desulfosarcina alkanivorans</name>
    <dbReference type="NCBI Taxonomy" id="571177"/>
    <lineage>
        <taxon>Bacteria</taxon>
        <taxon>Pseudomonadati</taxon>
        <taxon>Thermodesulfobacteriota</taxon>
        <taxon>Desulfobacteria</taxon>
        <taxon>Desulfobacterales</taxon>
        <taxon>Desulfosarcinaceae</taxon>
        <taxon>Desulfosarcina</taxon>
    </lineage>
</organism>
<reference evidence="2 3" key="1">
    <citation type="submission" date="2019-11" db="EMBL/GenBank/DDBJ databases">
        <title>Comparative genomics of hydrocarbon-degrading Desulfosarcina strains.</title>
        <authorList>
            <person name="Watanabe M."/>
            <person name="Kojima H."/>
            <person name="Fukui M."/>
        </authorList>
    </citation>
    <scope>NUCLEOTIDE SEQUENCE [LARGE SCALE GENOMIC DNA]</scope>
    <source>
        <strain evidence="2 3">PL12</strain>
    </source>
</reference>
<keyword evidence="3" id="KW-1185">Reference proteome</keyword>
<dbReference type="RefSeq" id="WP_155314584.1">
    <property type="nucleotide sequence ID" value="NZ_AP021874.1"/>
</dbReference>
<dbReference type="InterPro" id="IPR007029">
    <property type="entry name" value="YHS_dom"/>
</dbReference>